<dbReference type="Pfam" id="PF01814">
    <property type="entry name" value="Hemerythrin"/>
    <property type="match status" value="1"/>
</dbReference>
<dbReference type="AlphaFoldDB" id="A0AAT9FKK1"/>
<dbReference type="EMBL" id="AP026866">
    <property type="protein sequence ID" value="BDS06500.1"/>
    <property type="molecule type" value="Genomic_DNA"/>
</dbReference>
<organism evidence="2">
    <name type="scientific">Oceaniferula spumae</name>
    <dbReference type="NCBI Taxonomy" id="2979115"/>
    <lineage>
        <taxon>Bacteria</taxon>
        <taxon>Pseudomonadati</taxon>
        <taxon>Verrucomicrobiota</taxon>
        <taxon>Verrucomicrobiia</taxon>
        <taxon>Verrucomicrobiales</taxon>
        <taxon>Verrucomicrobiaceae</taxon>
        <taxon>Oceaniferula</taxon>
    </lineage>
</organism>
<gene>
    <name evidence="2" type="ORF">NT6N_15400</name>
</gene>
<dbReference type="KEGG" id="osu:NT6N_15400"/>
<dbReference type="InterPro" id="IPR012312">
    <property type="entry name" value="Hemerythrin-like"/>
</dbReference>
<reference evidence="2" key="1">
    <citation type="submission" date="2024-07" db="EMBL/GenBank/DDBJ databases">
        <title>Complete genome sequence of Verrucomicrobiaceae bacterium NT6N.</title>
        <authorList>
            <person name="Huang C."/>
            <person name="Takami H."/>
            <person name="Hamasaki K."/>
        </authorList>
    </citation>
    <scope>NUCLEOTIDE SEQUENCE</scope>
    <source>
        <strain evidence="2">NT6N</strain>
    </source>
</reference>
<feature type="domain" description="Hemerythrin-like" evidence="1">
    <location>
        <begin position="6"/>
        <end position="121"/>
    </location>
</feature>
<dbReference type="PANTHER" id="PTHR35585">
    <property type="entry name" value="HHE DOMAIN PROTEIN (AFU_ORTHOLOGUE AFUA_4G00730)"/>
    <property type="match status" value="1"/>
</dbReference>
<protein>
    <submittedName>
        <fullName evidence="2">Hemerythrin</fullName>
    </submittedName>
</protein>
<dbReference type="PANTHER" id="PTHR35585:SF1">
    <property type="entry name" value="HHE DOMAIN PROTEIN (AFU_ORTHOLOGUE AFUA_4G00730)"/>
    <property type="match status" value="1"/>
</dbReference>
<proteinExistence type="predicted"/>
<sequence>MVGMKIYEAIRADHDVQRDLGKKLLETSGDTPEREVLFKAFKDELEFHANAEERHFYKPLISDDMMQEHARHGIAEHHEIDELIEELEKTEMSSAGWLVTAKKLVDKVEHHLEDEEHTFFQFSGKVFSETQKDQLGVEYLKIMESQRNGDTI</sequence>
<name>A0AAT9FKK1_9BACT</name>
<accession>A0AAT9FKK1</accession>
<evidence type="ECO:0000259" key="1">
    <source>
        <dbReference type="Pfam" id="PF01814"/>
    </source>
</evidence>
<dbReference type="Gene3D" id="1.20.120.520">
    <property type="entry name" value="nmb1532 protein domain like"/>
    <property type="match status" value="1"/>
</dbReference>
<evidence type="ECO:0000313" key="2">
    <source>
        <dbReference type="EMBL" id="BDS06500.1"/>
    </source>
</evidence>